<dbReference type="InterPro" id="IPR010998">
    <property type="entry name" value="Integrase_recombinase_N"/>
</dbReference>
<evidence type="ECO:0000259" key="5">
    <source>
        <dbReference type="PROSITE" id="PS51898"/>
    </source>
</evidence>
<dbReference type="AlphaFoldDB" id="A0A0E9N1L9"/>
<keyword evidence="8" id="KW-1185">Reference proteome</keyword>
<evidence type="ECO:0000313" key="7">
    <source>
        <dbReference type="EMBL" id="GAO43749.1"/>
    </source>
</evidence>
<feature type="domain" description="Tyr recombinase" evidence="5">
    <location>
        <begin position="209"/>
        <end position="374"/>
    </location>
</feature>
<dbReference type="InterPro" id="IPR011010">
    <property type="entry name" value="DNA_brk_join_enz"/>
</dbReference>
<protein>
    <recommendedName>
        <fullName evidence="9">Recombinase</fullName>
    </recommendedName>
</protein>
<dbReference type="SUPFAM" id="SSF56349">
    <property type="entry name" value="DNA breaking-rejoining enzymes"/>
    <property type="match status" value="1"/>
</dbReference>
<dbReference type="Pfam" id="PF13102">
    <property type="entry name" value="Phage_int_SAM_5"/>
    <property type="match status" value="1"/>
</dbReference>
<dbReference type="RefSeq" id="WP_046369582.1">
    <property type="nucleotide sequence ID" value="NZ_BBWV01000002.1"/>
</dbReference>
<evidence type="ECO:0000256" key="2">
    <source>
        <dbReference type="ARBA" id="ARBA00023125"/>
    </source>
</evidence>
<dbReference type="InterPro" id="IPR025269">
    <property type="entry name" value="SAM-like_dom"/>
</dbReference>
<evidence type="ECO:0000256" key="3">
    <source>
        <dbReference type="ARBA" id="ARBA00023172"/>
    </source>
</evidence>
<name>A0A0E9N1L9_9BACT</name>
<dbReference type="GO" id="GO:0015074">
    <property type="term" value="P:DNA integration"/>
    <property type="evidence" value="ECO:0007669"/>
    <property type="project" value="UniProtKB-KW"/>
</dbReference>
<dbReference type="Gene3D" id="1.10.443.10">
    <property type="entry name" value="Intergrase catalytic core"/>
    <property type="match status" value="1"/>
</dbReference>
<dbReference type="STRING" id="1220578.FPE01S_02_08550"/>
<keyword evidence="1" id="KW-0229">DNA integration</keyword>
<dbReference type="EMBL" id="BBWV01000002">
    <property type="protein sequence ID" value="GAO43749.1"/>
    <property type="molecule type" value="Genomic_DNA"/>
</dbReference>
<dbReference type="Gene3D" id="1.10.150.130">
    <property type="match status" value="1"/>
</dbReference>
<accession>A0A0E9N1L9</accession>
<proteinExistence type="predicted"/>
<dbReference type="InterPro" id="IPR035386">
    <property type="entry name" value="Arm-DNA-bind_5"/>
</dbReference>
<reference evidence="7 8" key="1">
    <citation type="submission" date="2015-04" db="EMBL/GenBank/DDBJ databases">
        <title>Whole genome shotgun sequence of Flavihumibacter petaseus NBRC 106054.</title>
        <authorList>
            <person name="Miyazawa S."/>
            <person name="Hosoyama A."/>
            <person name="Hashimoto M."/>
            <person name="Noguchi M."/>
            <person name="Tsuchikane K."/>
            <person name="Ohji S."/>
            <person name="Yamazoe A."/>
            <person name="Ichikawa N."/>
            <person name="Kimura A."/>
            <person name="Fujita N."/>
        </authorList>
    </citation>
    <scope>NUCLEOTIDE SEQUENCE [LARGE SCALE GENOMIC DNA]</scope>
    <source>
        <strain evidence="7 8">NBRC 106054</strain>
    </source>
</reference>
<comment type="caution">
    <text evidence="7">The sequence shown here is derived from an EMBL/GenBank/DDBJ whole genome shotgun (WGS) entry which is preliminary data.</text>
</comment>
<dbReference type="PROSITE" id="PS51898">
    <property type="entry name" value="TYR_RECOMBINASE"/>
    <property type="match status" value="1"/>
</dbReference>
<evidence type="ECO:0000256" key="4">
    <source>
        <dbReference type="PROSITE-ProRule" id="PRU01248"/>
    </source>
</evidence>
<dbReference type="GO" id="GO:0003677">
    <property type="term" value="F:DNA binding"/>
    <property type="evidence" value="ECO:0007669"/>
    <property type="project" value="UniProtKB-UniRule"/>
</dbReference>
<dbReference type="Pfam" id="PF00589">
    <property type="entry name" value="Phage_integrase"/>
    <property type="match status" value="1"/>
</dbReference>
<evidence type="ECO:0000259" key="6">
    <source>
        <dbReference type="PROSITE" id="PS51900"/>
    </source>
</evidence>
<dbReference type="Proteomes" id="UP000033121">
    <property type="component" value="Unassembled WGS sequence"/>
</dbReference>
<organism evidence="7 8">
    <name type="scientific">Flavihumibacter petaseus NBRC 106054</name>
    <dbReference type="NCBI Taxonomy" id="1220578"/>
    <lineage>
        <taxon>Bacteria</taxon>
        <taxon>Pseudomonadati</taxon>
        <taxon>Bacteroidota</taxon>
        <taxon>Chitinophagia</taxon>
        <taxon>Chitinophagales</taxon>
        <taxon>Chitinophagaceae</taxon>
        <taxon>Flavihumibacter</taxon>
    </lineage>
</organism>
<keyword evidence="3" id="KW-0233">DNA recombination</keyword>
<dbReference type="InterPro" id="IPR044068">
    <property type="entry name" value="CB"/>
</dbReference>
<dbReference type="GO" id="GO:0006310">
    <property type="term" value="P:DNA recombination"/>
    <property type="evidence" value="ECO:0007669"/>
    <property type="project" value="UniProtKB-KW"/>
</dbReference>
<evidence type="ECO:0000313" key="8">
    <source>
        <dbReference type="Proteomes" id="UP000033121"/>
    </source>
</evidence>
<evidence type="ECO:0000256" key="1">
    <source>
        <dbReference type="ARBA" id="ARBA00022908"/>
    </source>
</evidence>
<dbReference type="OrthoDB" id="892893at2"/>
<feature type="domain" description="Core-binding (CB)" evidence="6">
    <location>
        <begin position="106"/>
        <end position="188"/>
    </location>
</feature>
<dbReference type="PROSITE" id="PS51900">
    <property type="entry name" value="CB"/>
    <property type="match status" value="1"/>
</dbReference>
<sequence length="380" mass="42853">MAKSSVALVLQEHKTNKNGLHPIYLRITVDGKRNYLATGKYCSARMWDARNECLRDASDHAKLINSDLDLIKADALKKIVDDRVAGKLVTSVSVKRAAAAPGKGGKDFFQFAEKFIAASKARKNDRTIVNYVSHTKHFNSFIKGPIAFEEITPELLGKYEAHLRAAEMSDGYTRILLRHIRTVFNAAKKEGATDYYPFNNFSLPEENSRPKEFLSHEEVRKIEKHLKHLSGASLSSALYFLLGCYTGLRVSDWKTFDQDEAVRDGWVRTVARKNKTWVTMPVPPGLSRILPLLAENSCIQYEQQINESLGRILPEIGITRHITTHCARHTFAVTMCAERGISCEVCAELMGITVQVCSETYYKVTNVKIEKEVKKAWKGL</sequence>
<gene>
    <name evidence="7" type="ORF">FPE01S_02_08550</name>
</gene>
<dbReference type="InterPro" id="IPR013762">
    <property type="entry name" value="Integrase-like_cat_sf"/>
</dbReference>
<keyword evidence="2 4" id="KW-0238">DNA-binding</keyword>
<evidence type="ECO:0008006" key="9">
    <source>
        <dbReference type="Google" id="ProtNLM"/>
    </source>
</evidence>
<dbReference type="Pfam" id="PF17293">
    <property type="entry name" value="Arm-DNA-bind_5"/>
    <property type="match status" value="1"/>
</dbReference>
<dbReference type="InterPro" id="IPR002104">
    <property type="entry name" value="Integrase_catalytic"/>
</dbReference>